<reference evidence="2 3" key="1">
    <citation type="submission" date="2008-07" db="EMBL/GenBank/DDBJ databases">
        <authorList>
            <person name="Tandeau de Marsac N."/>
            <person name="Ferriera S."/>
            <person name="Johnson J."/>
            <person name="Kravitz S."/>
            <person name="Beeson K."/>
            <person name="Sutton G."/>
            <person name="Rogers Y.-H."/>
            <person name="Friedman R."/>
            <person name="Frazier M."/>
            <person name="Venter J.C."/>
        </authorList>
    </citation>
    <scope>NUCLEOTIDE SEQUENCE [LARGE SCALE GENOMIC DNA]</scope>
    <source>
        <strain evidence="2 3">PCC 7420</strain>
    </source>
</reference>
<dbReference type="EMBL" id="DS989841">
    <property type="protein sequence ID" value="EDX78345.1"/>
    <property type="molecule type" value="Genomic_DNA"/>
</dbReference>
<feature type="transmembrane region" description="Helical" evidence="1">
    <location>
        <begin position="146"/>
        <end position="166"/>
    </location>
</feature>
<sequence length="342" mass="39138">MIRKILNNILNWANNLLKTIFEIFNPDTAFSWQTLIGLSVFSWAMSFLATNIFTIILASFSWWFLILGVYWATTSNKDISIGKILLSPWITGALVTIYIFGIVTGELSAYALVVWPLISAVIAALPTCLGENFQPKIPDRDKRQPLVWLFTSQLILSCWFQFYFLVQNWLVQYPTMASDTFEKSAFVVRLSTDESRQRLPRGTTILDLIASRLEEQLNNKDWSDVEQILLIREREKLIQLIKQIDAQVRQEIASPDIKEDNLWQVSLGDISLRESGYNLQLNTLWQGPRSQIKPNVLTKSCQIIPVNRQTDIGIRLVSQVECDPVEGWRVAEPIVTSQSPTL</sequence>
<feature type="transmembrane region" description="Helical" evidence="1">
    <location>
        <begin position="107"/>
        <end position="125"/>
    </location>
</feature>
<dbReference type="eggNOG" id="ENOG502ZXWV">
    <property type="taxonomic scope" value="Bacteria"/>
</dbReference>
<evidence type="ECO:0000313" key="3">
    <source>
        <dbReference type="Proteomes" id="UP000003835"/>
    </source>
</evidence>
<accession>B4VI37</accession>
<organism evidence="2 3">
    <name type="scientific">Coleofasciculus chthonoplastes PCC 7420</name>
    <dbReference type="NCBI Taxonomy" id="118168"/>
    <lineage>
        <taxon>Bacteria</taxon>
        <taxon>Bacillati</taxon>
        <taxon>Cyanobacteriota</taxon>
        <taxon>Cyanophyceae</taxon>
        <taxon>Coleofasciculales</taxon>
        <taxon>Coleofasciculaceae</taxon>
        <taxon>Coleofasciculus</taxon>
    </lineage>
</organism>
<name>B4VI37_9CYAN</name>
<dbReference type="AlphaFoldDB" id="B4VI37"/>
<dbReference type="HOGENOM" id="CLU_808182_0_0_3"/>
<protein>
    <recommendedName>
        <fullName evidence="4">DUF5357 domain-containing protein</fullName>
    </recommendedName>
</protein>
<dbReference type="InterPro" id="IPR020360">
    <property type="entry name" value="Uncharacterised_alr2393"/>
</dbReference>
<keyword evidence="1" id="KW-0472">Membrane</keyword>
<evidence type="ECO:0000256" key="1">
    <source>
        <dbReference type="SAM" id="Phobius"/>
    </source>
</evidence>
<feature type="transmembrane region" description="Helical" evidence="1">
    <location>
        <begin position="40"/>
        <end position="72"/>
    </location>
</feature>
<proteinExistence type="predicted"/>
<keyword evidence="1" id="KW-1133">Transmembrane helix</keyword>
<dbReference type="Pfam" id="PF17310">
    <property type="entry name" value="DUF5357"/>
    <property type="match status" value="1"/>
</dbReference>
<dbReference type="Proteomes" id="UP000003835">
    <property type="component" value="Unassembled WGS sequence"/>
</dbReference>
<dbReference type="STRING" id="118168.MC7420_6998"/>
<dbReference type="RefSeq" id="WP_006097797.1">
    <property type="nucleotide sequence ID" value="NZ_DS989841.1"/>
</dbReference>
<dbReference type="OrthoDB" id="527058at2"/>
<keyword evidence="1" id="KW-0812">Transmembrane</keyword>
<gene>
    <name evidence="2" type="ORF">MC7420_6998</name>
</gene>
<keyword evidence="3" id="KW-1185">Reference proteome</keyword>
<evidence type="ECO:0008006" key="4">
    <source>
        <dbReference type="Google" id="ProtNLM"/>
    </source>
</evidence>
<feature type="transmembrane region" description="Helical" evidence="1">
    <location>
        <begin position="84"/>
        <end position="101"/>
    </location>
</feature>
<evidence type="ECO:0000313" key="2">
    <source>
        <dbReference type="EMBL" id="EDX78345.1"/>
    </source>
</evidence>